<evidence type="ECO:0000313" key="3">
    <source>
        <dbReference type="Proteomes" id="UP001157161"/>
    </source>
</evidence>
<evidence type="ECO:0000313" key="1">
    <source>
        <dbReference type="EMBL" id="GMA30051.1"/>
    </source>
</evidence>
<reference evidence="1" key="2">
    <citation type="submission" date="2023-02" db="EMBL/GenBank/DDBJ databases">
        <authorList>
            <person name="Sun Q."/>
            <person name="Mori K."/>
        </authorList>
    </citation>
    <scope>NUCLEOTIDE SEQUENCE</scope>
    <source>
        <strain evidence="1">NBRC 112290</strain>
    </source>
</reference>
<dbReference type="AlphaFoldDB" id="A0AA37UTU1"/>
<protein>
    <recommendedName>
        <fullName evidence="4">DUF4352 domain-containing protein</fullName>
    </recommendedName>
</protein>
<gene>
    <name evidence="1" type="ORF">GCM10025875_00430</name>
    <name evidence="2" type="ORF">GCM10025875_35410</name>
</gene>
<dbReference type="RefSeq" id="WP_284248475.1">
    <property type="nucleotide sequence ID" value="NZ_BSUM01000001.1"/>
</dbReference>
<name>A0AA37UTU1_9MICO</name>
<sequence length="189" mass="20037">MSRYSLGATATGGVLLVAALGLGVHEANRPVVPTVATTVRGDVGEEVAVGGTVVEVGRARSAPLIEVPESYGDEVLEYESAGRFLVVRVAYSGKREPDLVRTLAWRGANGAEYAPSDVFDAGYTEAQPGEWWHLDVIFEMPADAAESGTLRVLPEGSDWALPMEIGEVRVDEVEQVEEIAAVLLTAGRG</sequence>
<dbReference type="Proteomes" id="UP001157161">
    <property type="component" value="Unassembled WGS sequence"/>
</dbReference>
<dbReference type="EMBL" id="BSUM01000001">
    <property type="protein sequence ID" value="GMA30051.1"/>
    <property type="molecule type" value="Genomic_DNA"/>
</dbReference>
<comment type="caution">
    <text evidence="1">The sequence shown here is derived from an EMBL/GenBank/DDBJ whole genome shotgun (WGS) entry which is preliminary data.</text>
</comment>
<dbReference type="EMBL" id="BSUM01000001">
    <property type="protein sequence ID" value="GMA33549.1"/>
    <property type="molecule type" value="Genomic_DNA"/>
</dbReference>
<accession>A0AA37UTU1</accession>
<reference evidence="1" key="1">
    <citation type="journal article" date="2014" name="Int. J. Syst. Evol. Microbiol.">
        <title>Complete genome sequence of Corynebacterium casei LMG S-19264T (=DSM 44701T), isolated from a smear-ripened cheese.</title>
        <authorList>
            <consortium name="US DOE Joint Genome Institute (JGI-PGF)"/>
            <person name="Walter F."/>
            <person name="Albersmeier A."/>
            <person name="Kalinowski J."/>
            <person name="Ruckert C."/>
        </authorList>
    </citation>
    <scope>NUCLEOTIDE SEQUENCE</scope>
    <source>
        <strain evidence="1">NBRC 112290</strain>
    </source>
</reference>
<organism evidence="1 3">
    <name type="scientific">Litorihabitans aurantiacus</name>
    <dbReference type="NCBI Taxonomy" id="1930061"/>
    <lineage>
        <taxon>Bacteria</taxon>
        <taxon>Bacillati</taxon>
        <taxon>Actinomycetota</taxon>
        <taxon>Actinomycetes</taxon>
        <taxon>Micrococcales</taxon>
        <taxon>Beutenbergiaceae</taxon>
        <taxon>Litorihabitans</taxon>
    </lineage>
</organism>
<keyword evidence="3" id="KW-1185">Reference proteome</keyword>
<evidence type="ECO:0008006" key="4">
    <source>
        <dbReference type="Google" id="ProtNLM"/>
    </source>
</evidence>
<proteinExistence type="predicted"/>
<evidence type="ECO:0000313" key="2">
    <source>
        <dbReference type="EMBL" id="GMA33549.1"/>
    </source>
</evidence>